<reference evidence="1 2" key="1">
    <citation type="submission" date="2024-09" db="EMBL/GenBank/DDBJ databases">
        <title>Chromosome-scale assembly of Riccia sorocarpa.</title>
        <authorList>
            <person name="Paukszto L."/>
        </authorList>
    </citation>
    <scope>NUCLEOTIDE SEQUENCE [LARGE SCALE GENOMIC DNA]</scope>
    <source>
        <strain evidence="1">LP-2024</strain>
        <tissue evidence="1">Aerial parts of the thallus</tissue>
    </source>
</reference>
<dbReference type="Proteomes" id="UP001633002">
    <property type="component" value="Unassembled WGS sequence"/>
</dbReference>
<evidence type="ECO:0000313" key="2">
    <source>
        <dbReference type="Proteomes" id="UP001633002"/>
    </source>
</evidence>
<dbReference type="EMBL" id="JBJQOH010000001">
    <property type="protein sequence ID" value="KAL3699234.1"/>
    <property type="molecule type" value="Genomic_DNA"/>
</dbReference>
<dbReference type="AlphaFoldDB" id="A0ABD3I835"/>
<protein>
    <submittedName>
        <fullName evidence="1">Uncharacterized protein</fullName>
    </submittedName>
</protein>
<sequence length="94" mass="10525">MTNSNPVPSLLNLTIEKAAANLDKYPTLTFLPDHIVAILFEKILQASKLNDSLLKKFLETDNSWVRKRVKELGIRPVNRPVLPTSCSAKSPKIL</sequence>
<proteinExistence type="predicted"/>
<organism evidence="1 2">
    <name type="scientific">Riccia sorocarpa</name>
    <dbReference type="NCBI Taxonomy" id="122646"/>
    <lineage>
        <taxon>Eukaryota</taxon>
        <taxon>Viridiplantae</taxon>
        <taxon>Streptophyta</taxon>
        <taxon>Embryophyta</taxon>
        <taxon>Marchantiophyta</taxon>
        <taxon>Marchantiopsida</taxon>
        <taxon>Marchantiidae</taxon>
        <taxon>Marchantiales</taxon>
        <taxon>Ricciaceae</taxon>
        <taxon>Riccia</taxon>
    </lineage>
</organism>
<gene>
    <name evidence="1" type="ORF">R1sor_017256</name>
</gene>
<accession>A0ABD3I835</accession>
<keyword evidence="2" id="KW-1185">Reference proteome</keyword>
<name>A0ABD3I835_9MARC</name>
<comment type="caution">
    <text evidence="1">The sequence shown here is derived from an EMBL/GenBank/DDBJ whole genome shotgun (WGS) entry which is preliminary data.</text>
</comment>
<evidence type="ECO:0000313" key="1">
    <source>
        <dbReference type="EMBL" id="KAL3699234.1"/>
    </source>
</evidence>